<accession>A0A396HMR1</accession>
<dbReference type="EC" id="2.7.7.49" evidence="2"/>
<gene>
    <name evidence="2" type="ORF">MtrunA17_Chr5g0408771</name>
</gene>
<evidence type="ECO:0000259" key="1">
    <source>
        <dbReference type="PROSITE" id="PS50878"/>
    </source>
</evidence>
<keyword evidence="2" id="KW-0548">Nucleotidyltransferase</keyword>
<keyword evidence="2" id="KW-0808">Transferase</keyword>
<organism evidence="2 3">
    <name type="scientific">Medicago truncatula</name>
    <name type="common">Barrel medic</name>
    <name type="synonym">Medicago tribuloides</name>
    <dbReference type="NCBI Taxonomy" id="3880"/>
    <lineage>
        <taxon>Eukaryota</taxon>
        <taxon>Viridiplantae</taxon>
        <taxon>Streptophyta</taxon>
        <taxon>Embryophyta</taxon>
        <taxon>Tracheophyta</taxon>
        <taxon>Spermatophyta</taxon>
        <taxon>Magnoliopsida</taxon>
        <taxon>eudicotyledons</taxon>
        <taxon>Gunneridae</taxon>
        <taxon>Pentapetalae</taxon>
        <taxon>rosids</taxon>
        <taxon>fabids</taxon>
        <taxon>Fabales</taxon>
        <taxon>Fabaceae</taxon>
        <taxon>Papilionoideae</taxon>
        <taxon>50 kb inversion clade</taxon>
        <taxon>NPAAA clade</taxon>
        <taxon>Hologalegina</taxon>
        <taxon>IRL clade</taxon>
        <taxon>Trifolieae</taxon>
        <taxon>Medicago</taxon>
    </lineage>
</organism>
<dbReference type="InterPro" id="IPR043502">
    <property type="entry name" value="DNA/RNA_pol_sf"/>
</dbReference>
<reference evidence="3" key="1">
    <citation type="journal article" date="2018" name="Nat. Plants">
        <title>Whole-genome landscape of Medicago truncatula symbiotic genes.</title>
        <authorList>
            <person name="Pecrix Y."/>
            <person name="Staton S.E."/>
            <person name="Sallet E."/>
            <person name="Lelandais-Briere C."/>
            <person name="Moreau S."/>
            <person name="Carrere S."/>
            <person name="Blein T."/>
            <person name="Jardinaud M.F."/>
            <person name="Latrasse D."/>
            <person name="Zouine M."/>
            <person name="Zahm M."/>
            <person name="Kreplak J."/>
            <person name="Mayjonade B."/>
            <person name="Satge C."/>
            <person name="Perez M."/>
            <person name="Cauet S."/>
            <person name="Marande W."/>
            <person name="Chantry-Darmon C."/>
            <person name="Lopez-Roques C."/>
            <person name="Bouchez O."/>
            <person name="Berard A."/>
            <person name="Debelle F."/>
            <person name="Munos S."/>
            <person name="Bendahmane A."/>
            <person name="Berges H."/>
            <person name="Niebel A."/>
            <person name="Buitink J."/>
            <person name="Frugier F."/>
            <person name="Benhamed M."/>
            <person name="Crespi M."/>
            <person name="Gouzy J."/>
            <person name="Gamas P."/>
        </authorList>
    </citation>
    <scope>NUCLEOTIDE SEQUENCE [LARGE SCALE GENOMIC DNA]</scope>
    <source>
        <strain evidence="3">cv. Jemalong A17</strain>
    </source>
</reference>
<dbReference type="PANTHER" id="PTHR19446">
    <property type="entry name" value="REVERSE TRANSCRIPTASES"/>
    <property type="match status" value="1"/>
</dbReference>
<dbReference type="Proteomes" id="UP000265566">
    <property type="component" value="Chromosome 5"/>
</dbReference>
<evidence type="ECO:0000313" key="2">
    <source>
        <dbReference type="EMBL" id="RHN54609.1"/>
    </source>
</evidence>
<dbReference type="InterPro" id="IPR000477">
    <property type="entry name" value="RT_dom"/>
</dbReference>
<evidence type="ECO:0000313" key="3">
    <source>
        <dbReference type="Proteomes" id="UP000265566"/>
    </source>
</evidence>
<dbReference type="AlphaFoldDB" id="A0A396HMR1"/>
<protein>
    <submittedName>
        <fullName evidence="2">Putative RNA-directed DNA polymerase</fullName>
        <ecNumber evidence="2">2.7.7.49</ecNumber>
    </submittedName>
</protein>
<sequence length="398" mass="45298">MQLNNKTPNTKIKGMIKETEHNLNEALLQEEIWWSQRAETRWLKYGDNNTKFFHFKANQRRKKNFIHSITDTNGKEWQEENHIHDIFTDYFHNIFSTSNLVDVQNSLEVVSNRVPQIMKEDLSADFTAEEVKVAMRSMKGTSSPGPDGLPALFYQTYWHIIGSDVTQLALQILNKGSDPTHVNNTYTSLIPKINKPILPSDFKPISLCNVILKIITKVIANRVKKVLPFVITDYQIAFLSNRLTTDNILVAFEAFNKIYKTTNTRKGLVGIKLDMAKAYDRIEWSFLHKTLLTMGFPPNLVDTIMRCVTTVSFSILINGQPINSFNPQRGLRQGDPLSLYLFIICVEVLSGLLTKGLADGKFQGVLIAPSAAPPPPPPYSLLMIVYYFVDLIQRKLGF</sequence>
<dbReference type="Gramene" id="rna29677">
    <property type="protein sequence ID" value="RHN54609.1"/>
    <property type="gene ID" value="gene29677"/>
</dbReference>
<proteinExistence type="predicted"/>
<dbReference type="Pfam" id="PF00078">
    <property type="entry name" value="RVT_1"/>
    <property type="match status" value="1"/>
</dbReference>
<dbReference type="GO" id="GO:0003964">
    <property type="term" value="F:RNA-directed DNA polymerase activity"/>
    <property type="evidence" value="ECO:0007669"/>
    <property type="project" value="UniProtKB-KW"/>
</dbReference>
<dbReference type="EMBL" id="PSQE01000005">
    <property type="protein sequence ID" value="RHN54609.1"/>
    <property type="molecule type" value="Genomic_DNA"/>
</dbReference>
<name>A0A396HMR1_MEDTR</name>
<keyword evidence="2" id="KW-0695">RNA-directed DNA polymerase</keyword>
<dbReference type="SUPFAM" id="SSF56672">
    <property type="entry name" value="DNA/RNA polymerases"/>
    <property type="match status" value="1"/>
</dbReference>
<dbReference type="PROSITE" id="PS50878">
    <property type="entry name" value="RT_POL"/>
    <property type="match status" value="1"/>
</dbReference>
<feature type="domain" description="Reverse transcriptase" evidence="1">
    <location>
        <begin position="171"/>
        <end position="398"/>
    </location>
</feature>
<dbReference type="CDD" id="cd01650">
    <property type="entry name" value="RT_nLTR_like"/>
    <property type="match status" value="1"/>
</dbReference>
<comment type="caution">
    <text evidence="2">The sequence shown here is derived from an EMBL/GenBank/DDBJ whole genome shotgun (WGS) entry which is preliminary data.</text>
</comment>